<dbReference type="GO" id="GO:0009927">
    <property type="term" value="F:histidine phosphotransfer kinase activity"/>
    <property type="evidence" value="ECO:0007669"/>
    <property type="project" value="TreeGrafter"/>
</dbReference>
<dbReference type="GO" id="GO:0005886">
    <property type="term" value="C:plasma membrane"/>
    <property type="evidence" value="ECO:0007669"/>
    <property type="project" value="TreeGrafter"/>
</dbReference>
<feature type="domain" description="Response regulatory" evidence="14">
    <location>
        <begin position="1058"/>
        <end position="1174"/>
    </location>
</feature>
<dbReference type="Gene3D" id="1.20.1730.10">
    <property type="entry name" value="Sodium/glucose cotransporter"/>
    <property type="match status" value="1"/>
</dbReference>
<sequence length="1188" mass="131684">MAAWIIAVLALLYVGGLFLIANWGERHADDKLIRKYGGLIYSLALAVYCTSWTYYGAVGTAVTLGWDYIAIYLGPILLFIFAQPFLFKLLYVTKKQNVTSIADFISARYGKRKNIALFASLLCLVVVIPYIALQLKAVSSSYQVLLGGDFSDESAIWWRDSAFLSAVAMAFFAILFGTRKLYLTEQSRGVIVAIAFESVVKLFALLTLAIAAYWFLLEPGDPILMRFAEHAATQVPNDSFSFIEFLTKTILAMAAVFLLPRQFHVAFVENVSHHHLQHARRWFSSYLVLVTVLVIPIALTGIQLFPNALAAADSFVLLIPAQSGWDTLSVLVFIGGFSAATSMIIIATLALSNMIANDLVMPSLLRSSKRQGLPHDYSLVILFVRRSMIFLVMALSYLYYRIFARNYELAETGLVAFALAIQLAPAVIGGLYWRRGNVWGVYAGLTLGFSLWFFTLMLPQLVSAGAMDSNILQTGLFGWSWLTPHSIFGVELNNLSHGVLFSLGFNLLFYIVVSFLTPMTLQDRLQAVAFVKPNLPVNLHGAPARRIRIQNTDLKILLERFVGTNRANECIQEFAKRQSTTMVLDELPTASLIEHVERELAGVIGASSASAMVNAVLDGRQLGFEDVVTLFDDTTQAIQFSRKILFSTLENLSQGVSVVDKELKLVAWNKAYLAMFDYPESMIRVGRPIADIVRFNAERGMCGPGQAEEHVEKRIQHMSKGTAHVFQRVRPDGRVIEMRGNPIPGGGFVTSFADISEHVTAVQALAEAKQYLEDRVQERTQTISEINHELLSEVRRRRETEQQLIQAKGEADAANASKTRFLALASHDILQPLNAARLFTAALMGSPDINQQQPIINQLENSLKASEELISTLLEIAQLDDGKLSPDIQQVSLSDLLAQLSDEFSLVAKRKNLQLTMKTLDVQVMTDATYLRRILQNLLSNAIKYTKNGRILLGCRKRADAVLIQVWDTGPGIVEPDLQRIFEDFYRIDATARGQQGVGLGLGVVYRMARLLSHRLTVRSVPQKGSMFSIELPVVDKPKRAIITLPSFSQQRPLPGLSLVCIDDDEANLAALTVLLKQWQIEDVTCFCDEESLLSYAQNNPAPDALLLDYHLAQNVTGLSVYQKIKSIWGSVNGVLVSASPEAGLAAKARQHGLLFLAKPIKPAALRASLNHLKMLKRTADKTDINDG</sequence>
<evidence type="ECO:0000256" key="4">
    <source>
        <dbReference type="ARBA" id="ARBA00012438"/>
    </source>
</evidence>
<evidence type="ECO:0000256" key="11">
    <source>
        <dbReference type="PROSITE-ProRule" id="PRU00169"/>
    </source>
</evidence>
<feature type="transmembrane region" description="Helical" evidence="12">
    <location>
        <begin position="36"/>
        <end position="57"/>
    </location>
</feature>
<evidence type="ECO:0000256" key="7">
    <source>
        <dbReference type="ARBA" id="ARBA00022692"/>
    </source>
</evidence>
<dbReference type="CDD" id="cd00082">
    <property type="entry name" value="HisKA"/>
    <property type="match status" value="1"/>
</dbReference>
<feature type="transmembrane region" description="Helical" evidence="12">
    <location>
        <begin position="330"/>
        <end position="356"/>
    </location>
</feature>
<dbReference type="EMBL" id="MKEK01000001">
    <property type="protein sequence ID" value="OEY69554.1"/>
    <property type="molecule type" value="Genomic_DNA"/>
</dbReference>
<feature type="transmembrane region" description="Helical" evidence="12">
    <location>
        <begin position="190"/>
        <end position="216"/>
    </location>
</feature>
<dbReference type="PRINTS" id="PR00344">
    <property type="entry name" value="BCTRLSENSOR"/>
</dbReference>
<dbReference type="InterPro" id="IPR011006">
    <property type="entry name" value="CheY-like_superfamily"/>
</dbReference>
<name>A0A1E7Q5V4_9GAMM</name>
<evidence type="ECO:0000313" key="16">
    <source>
        <dbReference type="Proteomes" id="UP000242258"/>
    </source>
</evidence>
<dbReference type="PROSITE" id="PS50283">
    <property type="entry name" value="NA_SOLUT_SYMP_3"/>
    <property type="match status" value="1"/>
</dbReference>
<feature type="transmembrane region" description="Helical" evidence="12">
    <location>
        <begin position="412"/>
        <end position="433"/>
    </location>
</feature>
<dbReference type="FunFam" id="3.30.565.10:FF:000049">
    <property type="entry name" value="Two-component sensor histidine kinase"/>
    <property type="match status" value="1"/>
</dbReference>
<dbReference type="GO" id="GO:0000155">
    <property type="term" value="F:phosphorelay sensor kinase activity"/>
    <property type="evidence" value="ECO:0007669"/>
    <property type="project" value="InterPro"/>
</dbReference>
<feature type="transmembrane region" description="Helical" evidence="12">
    <location>
        <begin position="69"/>
        <end position="93"/>
    </location>
</feature>
<evidence type="ECO:0000256" key="10">
    <source>
        <dbReference type="ARBA" id="ARBA00023136"/>
    </source>
</evidence>
<dbReference type="InterPro" id="IPR003661">
    <property type="entry name" value="HisK_dim/P_dom"/>
</dbReference>
<dbReference type="SUPFAM" id="SSF47384">
    <property type="entry name" value="Homodimeric domain of signal transducing histidine kinase"/>
    <property type="match status" value="1"/>
</dbReference>
<evidence type="ECO:0000256" key="12">
    <source>
        <dbReference type="SAM" id="Phobius"/>
    </source>
</evidence>
<dbReference type="PROSITE" id="PS50109">
    <property type="entry name" value="HIS_KIN"/>
    <property type="match status" value="1"/>
</dbReference>
<evidence type="ECO:0000256" key="9">
    <source>
        <dbReference type="ARBA" id="ARBA00022989"/>
    </source>
</evidence>
<dbReference type="InterPro" id="IPR005467">
    <property type="entry name" value="His_kinase_dom"/>
</dbReference>
<dbReference type="Pfam" id="PF02518">
    <property type="entry name" value="HATPase_c"/>
    <property type="match status" value="1"/>
</dbReference>
<dbReference type="SMART" id="SM00448">
    <property type="entry name" value="REC"/>
    <property type="match status" value="1"/>
</dbReference>
<comment type="similarity">
    <text evidence="3">Belongs to the sodium:solute symporter (SSF) (TC 2.A.21) family.</text>
</comment>
<proteinExistence type="inferred from homology"/>
<keyword evidence="6" id="KW-0808">Transferase</keyword>
<feature type="transmembrane region" description="Helical" evidence="12">
    <location>
        <begin position="286"/>
        <end position="310"/>
    </location>
</feature>
<feature type="transmembrane region" description="Helical" evidence="12">
    <location>
        <begin position="155"/>
        <end position="178"/>
    </location>
</feature>
<dbReference type="SUPFAM" id="SSF55785">
    <property type="entry name" value="PYP-like sensor domain (PAS domain)"/>
    <property type="match status" value="1"/>
</dbReference>
<evidence type="ECO:0000256" key="3">
    <source>
        <dbReference type="ARBA" id="ARBA00006434"/>
    </source>
</evidence>
<comment type="caution">
    <text evidence="15">The sequence shown here is derived from an EMBL/GenBank/DDBJ whole genome shotgun (WGS) entry which is preliminary data.</text>
</comment>
<dbReference type="InterPro" id="IPR036890">
    <property type="entry name" value="HATPase_C_sf"/>
</dbReference>
<dbReference type="RefSeq" id="WP_070049124.1">
    <property type="nucleotide sequence ID" value="NZ_CBCSDO010000005.1"/>
</dbReference>
<dbReference type="InterPro" id="IPR038377">
    <property type="entry name" value="Na/Glc_symporter_sf"/>
</dbReference>
<dbReference type="Pfam" id="PF00512">
    <property type="entry name" value="HisKA"/>
    <property type="match status" value="1"/>
</dbReference>
<evidence type="ECO:0000256" key="5">
    <source>
        <dbReference type="ARBA" id="ARBA00022553"/>
    </source>
</evidence>
<dbReference type="SMART" id="SM00387">
    <property type="entry name" value="HATPase_c"/>
    <property type="match status" value="1"/>
</dbReference>
<keyword evidence="8 15" id="KW-0418">Kinase</keyword>
<dbReference type="SMART" id="SM00388">
    <property type="entry name" value="HisKA"/>
    <property type="match status" value="1"/>
</dbReference>
<dbReference type="EC" id="2.7.13.3" evidence="4"/>
<dbReference type="Gene3D" id="3.30.565.10">
    <property type="entry name" value="Histidine kinase-like ATPase, C-terminal domain"/>
    <property type="match status" value="1"/>
</dbReference>
<dbReference type="STRING" id="1628148.BI198_08260"/>
<evidence type="ECO:0000313" key="15">
    <source>
        <dbReference type="EMBL" id="OEY69554.1"/>
    </source>
</evidence>
<evidence type="ECO:0000256" key="2">
    <source>
        <dbReference type="ARBA" id="ARBA00004141"/>
    </source>
</evidence>
<dbReference type="Gene3D" id="3.30.450.20">
    <property type="entry name" value="PAS domain"/>
    <property type="match status" value="1"/>
</dbReference>
<feature type="transmembrane region" description="Helical" evidence="12">
    <location>
        <begin position="440"/>
        <end position="462"/>
    </location>
</feature>
<dbReference type="Gene3D" id="3.40.50.2300">
    <property type="match status" value="1"/>
</dbReference>
<dbReference type="CDD" id="cd10322">
    <property type="entry name" value="SLC5sbd"/>
    <property type="match status" value="1"/>
</dbReference>
<feature type="transmembrane region" description="Helical" evidence="12">
    <location>
        <begin position="114"/>
        <end position="135"/>
    </location>
</feature>
<evidence type="ECO:0000259" key="14">
    <source>
        <dbReference type="PROSITE" id="PS50110"/>
    </source>
</evidence>
<dbReference type="CDD" id="cd00130">
    <property type="entry name" value="PAS"/>
    <property type="match status" value="1"/>
</dbReference>
<dbReference type="Pfam" id="PF00072">
    <property type="entry name" value="Response_reg"/>
    <property type="match status" value="1"/>
</dbReference>
<keyword evidence="5 11" id="KW-0597">Phosphoprotein</keyword>
<dbReference type="InterPro" id="IPR001789">
    <property type="entry name" value="Sig_transdc_resp-reg_receiver"/>
</dbReference>
<dbReference type="InterPro" id="IPR004358">
    <property type="entry name" value="Sig_transdc_His_kin-like_C"/>
</dbReference>
<feature type="domain" description="Histidine kinase" evidence="13">
    <location>
        <begin position="824"/>
        <end position="1036"/>
    </location>
</feature>
<dbReference type="AlphaFoldDB" id="A0A1E7Q5V4"/>
<comment type="catalytic activity">
    <reaction evidence="1">
        <text>ATP + protein L-histidine = ADP + protein N-phospho-L-histidine.</text>
        <dbReference type="EC" id="2.7.13.3"/>
    </reaction>
</comment>
<dbReference type="Pfam" id="PF12860">
    <property type="entry name" value="PAS_7"/>
    <property type="match status" value="1"/>
</dbReference>
<evidence type="ECO:0000256" key="1">
    <source>
        <dbReference type="ARBA" id="ARBA00000085"/>
    </source>
</evidence>
<dbReference type="SUPFAM" id="SSF55874">
    <property type="entry name" value="ATPase domain of HSP90 chaperone/DNA topoisomerase II/histidine kinase"/>
    <property type="match status" value="1"/>
</dbReference>
<organism evidence="15 16">
    <name type="scientific">Rheinheimera salexigens</name>
    <dbReference type="NCBI Taxonomy" id="1628148"/>
    <lineage>
        <taxon>Bacteria</taxon>
        <taxon>Pseudomonadati</taxon>
        <taxon>Pseudomonadota</taxon>
        <taxon>Gammaproteobacteria</taxon>
        <taxon>Chromatiales</taxon>
        <taxon>Chromatiaceae</taxon>
        <taxon>Rheinheimera</taxon>
    </lineage>
</organism>
<keyword evidence="9 12" id="KW-1133">Transmembrane helix</keyword>
<dbReference type="InterPro" id="IPR036097">
    <property type="entry name" value="HisK_dim/P_sf"/>
</dbReference>
<dbReference type="OrthoDB" id="9764438at2"/>
<feature type="transmembrane region" description="Helical" evidence="12">
    <location>
        <begin position="6"/>
        <end position="24"/>
    </location>
</feature>
<keyword evidence="16" id="KW-1185">Reference proteome</keyword>
<dbReference type="Gene3D" id="1.10.287.130">
    <property type="match status" value="1"/>
</dbReference>
<dbReference type="InterPro" id="IPR000014">
    <property type="entry name" value="PAS"/>
</dbReference>
<evidence type="ECO:0000256" key="6">
    <source>
        <dbReference type="ARBA" id="ARBA00022679"/>
    </source>
</evidence>
<dbReference type="PANTHER" id="PTHR43047:SF9">
    <property type="entry name" value="HISTIDINE KINASE"/>
    <property type="match status" value="1"/>
</dbReference>
<evidence type="ECO:0000259" key="13">
    <source>
        <dbReference type="PROSITE" id="PS50109"/>
    </source>
</evidence>
<dbReference type="CDD" id="cd00156">
    <property type="entry name" value="REC"/>
    <property type="match status" value="1"/>
</dbReference>
<accession>A0A1E7Q5V4</accession>
<dbReference type="PANTHER" id="PTHR43047">
    <property type="entry name" value="TWO-COMPONENT HISTIDINE PROTEIN KINASE"/>
    <property type="match status" value="1"/>
</dbReference>
<keyword evidence="7 12" id="KW-0812">Transmembrane</keyword>
<feature type="modified residue" description="4-aspartylphosphate" evidence="11">
    <location>
        <position position="1109"/>
    </location>
</feature>
<keyword evidence="10 12" id="KW-0472">Membrane</keyword>
<dbReference type="InterPro" id="IPR035965">
    <property type="entry name" value="PAS-like_dom_sf"/>
</dbReference>
<gene>
    <name evidence="15" type="ORF">BI198_08260</name>
</gene>
<dbReference type="GO" id="GO:0022857">
    <property type="term" value="F:transmembrane transporter activity"/>
    <property type="evidence" value="ECO:0007669"/>
    <property type="project" value="InterPro"/>
</dbReference>
<dbReference type="SUPFAM" id="SSF52172">
    <property type="entry name" value="CheY-like"/>
    <property type="match status" value="1"/>
</dbReference>
<dbReference type="PROSITE" id="PS50110">
    <property type="entry name" value="RESPONSE_REGULATORY"/>
    <property type="match status" value="1"/>
</dbReference>
<reference evidence="16" key="1">
    <citation type="submission" date="2016-09" db="EMBL/GenBank/DDBJ databases">
        <authorList>
            <person name="Wan X."/>
            <person name="Hou S."/>
        </authorList>
    </citation>
    <scope>NUCLEOTIDE SEQUENCE [LARGE SCALE GENOMIC DNA]</scope>
    <source>
        <strain evidence="16">KH87</strain>
    </source>
</reference>
<feature type="transmembrane region" description="Helical" evidence="12">
    <location>
        <begin position="377"/>
        <end position="400"/>
    </location>
</feature>
<dbReference type="CDD" id="cd00075">
    <property type="entry name" value="HATPase"/>
    <property type="match status" value="1"/>
</dbReference>
<feature type="transmembrane region" description="Helical" evidence="12">
    <location>
        <begin position="495"/>
        <end position="516"/>
    </location>
</feature>
<evidence type="ECO:0000256" key="8">
    <source>
        <dbReference type="ARBA" id="ARBA00022777"/>
    </source>
</evidence>
<protein>
    <recommendedName>
        <fullName evidence="4">histidine kinase</fullName>
        <ecNumber evidence="4">2.7.13.3</ecNumber>
    </recommendedName>
</protein>
<dbReference type="InterPro" id="IPR003594">
    <property type="entry name" value="HATPase_dom"/>
</dbReference>
<dbReference type="Proteomes" id="UP000242258">
    <property type="component" value="Unassembled WGS sequence"/>
</dbReference>
<dbReference type="InterPro" id="IPR001734">
    <property type="entry name" value="Na/solute_symporter"/>
</dbReference>
<feature type="transmembrane region" description="Helical" evidence="12">
    <location>
        <begin position="240"/>
        <end position="259"/>
    </location>
</feature>
<comment type="subcellular location">
    <subcellularLocation>
        <location evidence="2">Membrane</location>
        <topology evidence="2">Multi-pass membrane protein</topology>
    </subcellularLocation>
</comment>